<dbReference type="EMBL" id="JAWIIJ010000012">
    <property type="protein sequence ID" value="MDV2080240.1"/>
    <property type="molecule type" value="Genomic_DNA"/>
</dbReference>
<evidence type="ECO:0000259" key="1">
    <source>
        <dbReference type="PROSITE" id="PS50011"/>
    </source>
</evidence>
<dbReference type="GO" id="GO:0016301">
    <property type="term" value="F:kinase activity"/>
    <property type="evidence" value="ECO:0007669"/>
    <property type="project" value="UniProtKB-KW"/>
</dbReference>
<dbReference type="Gene3D" id="1.10.510.10">
    <property type="entry name" value="Transferase(Phosphotransferase) domain 1"/>
    <property type="match status" value="1"/>
</dbReference>
<organism evidence="2 3">
    <name type="scientific">Marinobacter xestospongiae</name>
    <dbReference type="NCBI Taxonomy" id="994319"/>
    <lineage>
        <taxon>Bacteria</taxon>
        <taxon>Pseudomonadati</taxon>
        <taxon>Pseudomonadota</taxon>
        <taxon>Gammaproteobacteria</taxon>
        <taxon>Pseudomonadales</taxon>
        <taxon>Marinobacteraceae</taxon>
        <taxon>Marinobacter</taxon>
    </lineage>
</organism>
<accession>A0ABU3W1L9</accession>
<evidence type="ECO:0000313" key="2">
    <source>
        <dbReference type="EMBL" id="MDV2080240.1"/>
    </source>
</evidence>
<dbReference type="InterPro" id="IPR000719">
    <property type="entry name" value="Prot_kinase_dom"/>
</dbReference>
<dbReference type="SUPFAM" id="SSF56112">
    <property type="entry name" value="Protein kinase-like (PK-like)"/>
    <property type="match status" value="1"/>
</dbReference>
<proteinExistence type="predicted"/>
<keyword evidence="2" id="KW-0418">Kinase</keyword>
<dbReference type="RefSeq" id="WP_316974676.1">
    <property type="nucleotide sequence ID" value="NZ_JAWIIJ010000012.1"/>
</dbReference>
<dbReference type="PROSITE" id="PS50011">
    <property type="entry name" value="PROTEIN_KINASE_DOM"/>
    <property type="match status" value="1"/>
</dbReference>
<sequence>MNDLQLSPPDWSPEEIRFLSDIGAIDHPGQIEEVELIKRRWVYRTLREVFRTPNGFILKRYANAPGRNDLRRVWQREDGALRELAGLPVPNTSGFVQFRNHWGKQSILYARSLVPGSPITDINQPLLEKIGHLLASFHRRGIITQDASPDNFLVEENTDQTLWFIDFGRARHYRSANALYWTSIGKEFALLQYHFGLSSAQMASLLAAYWQKSPHSRLAQAFILWRFHRLQRRYVRRAHTRLLSMTDVTKP</sequence>
<protein>
    <submittedName>
        <fullName evidence="2">Lipopolysaccharide kinase InaA family protein</fullName>
    </submittedName>
</protein>
<evidence type="ECO:0000313" key="3">
    <source>
        <dbReference type="Proteomes" id="UP001269819"/>
    </source>
</evidence>
<gene>
    <name evidence="2" type="ORF">RYS15_16250</name>
</gene>
<name>A0ABU3W1L9_9GAMM</name>
<dbReference type="Proteomes" id="UP001269819">
    <property type="component" value="Unassembled WGS sequence"/>
</dbReference>
<comment type="caution">
    <text evidence="2">The sequence shown here is derived from an EMBL/GenBank/DDBJ whole genome shotgun (WGS) entry which is preliminary data.</text>
</comment>
<keyword evidence="2" id="KW-0808">Transferase</keyword>
<feature type="domain" description="Protein kinase" evidence="1">
    <location>
        <begin position="1"/>
        <end position="251"/>
    </location>
</feature>
<keyword evidence="3" id="KW-1185">Reference proteome</keyword>
<reference evidence="2 3" key="1">
    <citation type="submission" date="2023-10" db="EMBL/GenBank/DDBJ databases">
        <title>Characteristics and mechanism of a salt-tolerant marine origin heterotrophic nitrifying- aerobic denitrifying bacteria Marinobacter xestospongiae HN1.</title>
        <authorList>
            <person name="Qi R."/>
        </authorList>
    </citation>
    <scope>NUCLEOTIDE SEQUENCE [LARGE SCALE GENOMIC DNA]</scope>
    <source>
        <strain evidence="2 3">HN1</strain>
    </source>
</reference>
<dbReference type="InterPro" id="IPR011009">
    <property type="entry name" value="Kinase-like_dom_sf"/>
</dbReference>
<dbReference type="Pfam" id="PF06293">
    <property type="entry name" value="Kdo"/>
    <property type="match status" value="1"/>
</dbReference>